<name>A0A0G0K864_9BACT</name>
<dbReference type="EMBL" id="LBUZ01000018">
    <property type="protein sequence ID" value="KKQ75037.1"/>
    <property type="molecule type" value="Genomic_DNA"/>
</dbReference>
<keyword evidence="2 5" id="KW-0812">Transmembrane</keyword>
<gene>
    <name evidence="6" type="ORF">US96_C0018G0009</name>
</gene>
<feature type="transmembrane region" description="Helical" evidence="5">
    <location>
        <begin position="26"/>
        <end position="52"/>
    </location>
</feature>
<comment type="subcellular location">
    <subcellularLocation>
        <location evidence="1">Membrane</location>
        <topology evidence="1">Multi-pass membrane protein</topology>
    </subcellularLocation>
</comment>
<evidence type="ECO:0000256" key="1">
    <source>
        <dbReference type="ARBA" id="ARBA00004141"/>
    </source>
</evidence>
<feature type="transmembrane region" description="Helical" evidence="5">
    <location>
        <begin position="64"/>
        <end position="85"/>
    </location>
</feature>
<evidence type="ECO:0000313" key="7">
    <source>
        <dbReference type="Proteomes" id="UP000034181"/>
    </source>
</evidence>
<dbReference type="Proteomes" id="UP000034181">
    <property type="component" value="Unassembled WGS sequence"/>
</dbReference>
<evidence type="ECO:0000256" key="5">
    <source>
        <dbReference type="SAM" id="Phobius"/>
    </source>
</evidence>
<dbReference type="GO" id="GO:0005886">
    <property type="term" value="C:plasma membrane"/>
    <property type="evidence" value="ECO:0007669"/>
    <property type="project" value="UniProtKB-ARBA"/>
</dbReference>
<keyword evidence="3 5" id="KW-1133">Transmembrane helix</keyword>
<keyword evidence="4 5" id="KW-0472">Membrane</keyword>
<accession>A0A0G0K864</accession>
<evidence type="ECO:0000256" key="3">
    <source>
        <dbReference type="ARBA" id="ARBA00022989"/>
    </source>
</evidence>
<comment type="caution">
    <text evidence="6">The sequence shown here is derived from an EMBL/GenBank/DDBJ whole genome shotgun (WGS) entry which is preliminary data.</text>
</comment>
<organism evidence="6 7">
    <name type="scientific">Candidatus Woesebacteria bacterium GW2011_GWB1_38_5b</name>
    <dbReference type="NCBI Taxonomy" id="1618569"/>
    <lineage>
        <taxon>Bacteria</taxon>
        <taxon>Candidatus Woeseibacteriota</taxon>
    </lineage>
</organism>
<protein>
    <submittedName>
        <fullName evidence="6">Cobalt transport protein</fullName>
    </submittedName>
</protein>
<dbReference type="AlphaFoldDB" id="A0A0G0K864"/>
<dbReference type="CDD" id="cd16914">
    <property type="entry name" value="EcfT"/>
    <property type="match status" value="1"/>
</dbReference>
<evidence type="ECO:0000313" key="6">
    <source>
        <dbReference type="EMBL" id="KKQ75037.1"/>
    </source>
</evidence>
<dbReference type="Pfam" id="PF02361">
    <property type="entry name" value="CbiQ"/>
    <property type="match status" value="1"/>
</dbReference>
<evidence type="ECO:0000256" key="2">
    <source>
        <dbReference type="ARBA" id="ARBA00022692"/>
    </source>
</evidence>
<proteinExistence type="predicted"/>
<reference evidence="6 7" key="1">
    <citation type="journal article" date="2015" name="Nature">
        <title>rRNA introns, odd ribosomes, and small enigmatic genomes across a large radiation of phyla.</title>
        <authorList>
            <person name="Brown C.T."/>
            <person name="Hug L.A."/>
            <person name="Thomas B.C."/>
            <person name="Sharon I."/>
            <person name="Castelle C.J."/>
            <person name="Singh A."/>
            <person name="Wilkins M.J."/>
            <person name="Williams K.H."/>
            <person name="Banfield J.F."/>
        </authorList>
    </citation>
    <scope>NUCLEOTIDE SEQUENCE [LARGE SCALE GENOMIC DNA]</scope>
</reference>
<evidence type="ECO:0000256" key="4">
    <source>
        <dbReference type="ARBA" id="ARBA00023136"/>
    </source>
</evidence>
<dbReference type="InterPro" id="IPR003339">
    <property type="entry name" value="ABC/ECF_trnsptr_transmembrane"/>
</dbReference>
<sequence>MKKINFYVDENSYLHRMHPSTKLSLYATWFILANIAVWQTRWMMTLALFLFLWACGVPPWRYKVFLVLTGMASLSAPLLNGFWSYPEDPFLVRFWSNFGLHRNGLQKGLSFSGLYTALGMSTIAWITTTRLWEIAESPTLLGVPHIVGFVVAEVFRYMPEVGMRYLELMDIQRTRGVSFNKGPIWTKFWLQCRLLATLIILEFTRVRSKSNALEARGFSLKRQQRPTQHILPPIPESERRLIIGTITMTLLLVVSKVVFTIV</sequence>